<proteinExistence type="predicted"/>
<reference evidence="1 2" key="1">
    <citation type="submission" date="2023-01" db="EMBL/GenBank/DDBJ databases">
        <title>Analysis of 21 Apiospora genomes using comparative genomics revels a genus with tremendous synthesis potential of carbohydrate active enzymes and secondary metabolites.</title>
        <authorList>
            <person name="Sorensen T."/>
        </authorList>
    </citation>
    <scope>NUCLEOTIDE SEQUENCE [LARGE SCALE GENOMIC DNA]</scope>
    <source>
        <strain evidence="1 2">CBS 24483</strain>
    </source>
</reference>
<evidence type="ECO:0000313" key="1">
    <source>
        <dbReference type="EMBL" id="KAK7952677.1"/>
    </source>
</evidence>
<keyword evidence="2" id="KW-1185">Reference proteome</keyword>
<gene>
    <name evidence="1" type="ORF">PG986_008405</name>
</gene>
<protein>
    <submittedName>
        <fullName evidence="1">Uncharacterized protein</fullName>
    </submittedName>
</protein>
<evidence type="ECO:0000313" key="2">
    <source>
        <dbReference type="Proteomes" id="UP001391051"/>
    </source>
</evidence>
<dbReference type="GeneID" id="92077689"/>
<sequence length="184" mass="19165">MFMSSFFKCANAVPLLQAQDITLWFPQAVAIHQFLAFHYIVHIFILFGPAVNSNSAEGLAARFPSSVTGSACGSGFGSSPWLQMALLGEADRLSAASSSSSSGDSSAETGIKDLPLVSLLLLSMAIRRPCTCPVSSYKSGVAVAIAAGIMPIGDWQPVAVPEAKYGHNPALLGVIVAVTTFLMG</sequence>
<dbReference type="EMBL" id="JAQQWE010000005">
    <property type="protein sequence ID" value="KAK7952677.1"/>
    <property type="molecule type" value="Genomic_DNA"/>
</dbReference>
<accession>A0ABR1QFC0</accession>
<dbReference type="Proteomes" id="UP001391051">
    <property type="component" value="Unassembled WGS sequence"/>
</dbReference>
<dbReference type="RefSeq" id="XP_066700739.1">
    <property type="nucleotide sequence ID" value="XM_066844627.1"/>
</dbReference>
<organism evidence="1 2">
    <name type="scientific">Apiospora aurea</name>
    <dbReference type="NCBI Taxonomy" id="335848"/>
    <lineage>
        <taxon>Eukaryota</taxon>
        <taxon>Fungi</taxon>
        <taxon>Dikarya</taxon>
        <taxon>Ascomycota</taxon>
        <taxon>Pezizomycotina</taxon>
        <taxon>Sordariomycetes</taxon>
        <taxon>Xylariomycetidae</taxon>
        <taxon>Amphisphaeriales</taxon>
        <taxon>Apiosporaceae</taxon>
        <taxon>Apiospora</taxon>
    </lineage>
</organism>
<name>A0ABR1QFC0_9PEZI</name>
<comment type="caution">
    <text evidence="1">The sequence shown here is derived from an EMBL/GenBank/DDBJ whole genome shotgun (WGS) entry which is preliminary data.</text>
</comment>